<evidence type="ECO:0000313" key="1">
    <source>
        <dbReference type="EMBL" id="GAA1760227.1"/>
    </source>
</evidence>
<dbReference type="RefSeq" id="WP_344065436.1">
    <property type="nucleotide sequence ID" value="NZ_BAAAPN010000046.1"/>
</dbReference>
<protein>
    <submittedName>
        <fullName evidence="1">Uncharacterized protein</fullName>
    </submittedName>
</protein>
<reference evidence="1 2" key="1">
    <citation type="journal article" date="2019" name="Int. J. Syst. Evol. Microbiol.">
        <title>The Global Catalogue of Microorganisms (GCM) 10K type strain sequencing project: providing services to taxonomists for standard genome sequencing and annotation.</title>
        <authorList>
            <consortium name="The Broad Institute Genomics Platform"/>
            <consortium name="The Broad Institute Genome Sequencing Center for Infectious Disease"/>
            <person name="Wu L."/>
            <person name="Ma J."/>
        </authorList>
    </citation>
    <scope>NUCLEOTIDE SEQUENCE [LARGE SCALE GENOMIC DNA]</scope>
    <source>
        <strain evidence="1 2">JCM 15591</strain>
    </source>
</reference>
<keyword evidence="2" id="KW-1185">Reference proteome</keyword>
<accession>A0ABN2KPC0</accession>
<organism evidence="1 2">
    <name type="scientific">Nostocoides vanveenii</name>
    <dbReference type="NCBI Taxonomy" id="330835"/>
    <lineage>
        <taxon>Bacteria</taxon>
        <taxon>Bacillati</taxon>
        <taxon>Actinomycetota</taxon>
        <taxon>Actinomycetes</taxon>
        <taxon>Micrococcales</taxon>
        <taxon>Intrasporangiaceae</taxon>
        <taxon>Nostocoides</taxon>
    </lineage>
</organism>
<dbReference type="Proteomes" id="UP001501475">
    <property type="component" value="Unassembled WGS sequence"/>
</dbReference>
<comment type="caution">
    <text evidence="1">The sequence shown here is derived from an EMBL/GenBank/DDBJ whole genome shotgun (WGS) entry which is preliminary data.</text>
</comment>
<sequence>MDGQVDGVASSSTEATGDPELRGRVLGELLALRRAKGLLTPQKLAKYPALVDVMGAGDLLDAFFALRRELRRYVERANRNEAAAALSILAREERVLDRLQVVADKLSEGEARDQRTARRWSNLGMPALADDLTYLAEIQGWLGRELLGIRLDYSPEAGLMVAIEQMVLATLPSCRPELSLWVMDSEGDPQQLKVDLNAHPATEAVQGEYRMTTQWMCLTPDLLANVTVRHGLTLAVTGRDAPMRVLSFAGPMPEVPGCKIAVSVHRARVAVEIAWSTSRSARASLVAM</sequence>
<proteinExistence type="predicted"/>
<name>A0ABN2KPC0_9MICO</name>
<gene>
    <name evidence="1" type="ORF">GCM10009810_19580</name>
</gene>
<dbReference type="EMBL" id="BAAAPN010000046">
    <property type="protein sequence ID" value="GAA1760227.1"/>
    <property type="molecule type" value="Genomic_DNA"/>
</dbReference>
<evidence type="ECO:0000313" key="2">
    <source>
        <dbReference type="Proteomes" id="UP001501475"/>
    </source>
</evidence>